<evidence type="ECO:0000313" key="3">
    <source>
        <dbReference type="EMBL" id="KTR53257.1"/>
    </source>
</evidence>
<feature type="region of interest" description="Disordered" evidence="1">
    <location>
        <begin position="112"/>
        <end position="134"/>
    </location>
</feature>
<evidence type="ECO:0000313" key="4">
    <source>
        <dbReference type="Proteomes" id="UP000072763"/>
    </source>
</evidence>
<accession>A0A147DT34</accession>
<sequence>MDDEAISRTLTGGVRRVPGVTGVYPPRPLAAAAETVVDAVAPVPLRLHDPDVLVDVDRHGGRVHVVTGISVDGGRPAADTLRAVGERVRDLLDSGTTTTADLVSVTVHLVEDPVPPDHAAAEDPRPTDASQPDR</sequence>
<name>A0A147DT34_9MICO</name>
<dbReference type="EMBL" id="LDRC01000016">
    <property type="protein sequence ID" value="KTR53257.1"/>
    <property type="molecule type" value="Genomic_DNA"/>
</dbReference>
<gene>
    <name evidence="2" type="ORF">NS263_11795</name>
    <name evidence="3" type="ORF">NS359_03730</name>
</gene>
<dbReference type="Proteomes" id="UP000078335">
    <property type="component" value="Unassembled WGS sequence"/>
</dbReference>
<dbReference type="RefSeq" id="WP_058729448.1">
    <property type="nucleotide sequence ID" value="NZ_LDRB01000061.1"/>
</dbReference>
<dbReference type="EMBL" id="LDRB01000061">
    <property type="protein sequence ID" value="KTR39078.1"/>
    <property type="molecule type" value="Genomic_DNA"/>
</dbReference>
<evidence type="ECO:0000313" key="2">
    <source>
        <dbReference type="EMBL" id="KTR39078.1"/>
    </source>
</evidence>
<evidence type="ECO:0000313" key="5">
    <source>
        <dbReference type="Proteomes" id="UP000078335"/>
    </source>
</evidence>
<dbReference type="AlphaFoldDB" id="A0A147DT34"/>
<proteinExistence type="predicted"/>
<dbReference type="OrthoDB" id="5021934at2"/>
<protein>
    <recommendedName>
        <fullName evidence="6">Asp23/Gls24 family envelope stress response protein</fullName>
    </recommendedName>
</protein>
<dbReference type="PATRIC" id="fig|465820.3.peg.2550"/>
<keyword evidence="5" id="KW-1185">Reference proteome</keyword>
<comment type="caution">
    <text evidence="3">The sequence shown here is derived from an EMBL/GenBank/DDBJ whole genome shotgun (WGS) entry which is preliminary data.</text>
</comment>
<reference evidence="4 5" key="1">
    <citation type="journal article" date="2016" name="Front. Microbiol.">
        <title>Genomic Resource of Rice Seed Associated Bacteria.</title>
        <authorList>
            <person name="Midha S."/>
            <person name="Bansal K."/>
            <person name="Sharma S."/>
            <person name="Kumar N."/>
            <person name="Patil P.P."/>
            <person name="Chaudhry V."/>
            <person name="Patil P.B."/>
        </authorList>
    </citation>
    <scope>NUCLEOTIDE SEQUENCE [LARGE SCALE GENOMIC DNA]</scope>
    <source>
        <strain evidence="2 5">NS263</strain>
        <strain evidence="3 4">NS359</strain>
    </source>
</reference>
<feature type="compositionally biased region" description="Basic and acidic residues" evidence="1">
    <location>
        <begin position="119"/>
        <end position="134"/>
    </location>
</feature>
<evidence type="ECO:0000256" key="1">
    <source>
        <dbReference type="SAM" id="MobiDB-lite"/>
    </source>
</evidence>
<organism evidence="3 4">
    <name type="scientific">Curtobacterium oceanosedimentum</name>
    <dbReference type="NCBI Taxonomy" id="465820"/>
    <lineage>
        <taxon>Bacteria</taxon>
        <taxon>Bacillati</taxon>
        <taxon>Actinomycetota</taxon>
        <taxon>Actinomycetes</taxon>
        <taxon>Micrococcales</taxon>
        <taxon>Microbacteriaceae</taxon>
        <taxon>Curtobacterium</taxon>
    </lineage>
</organism>
<dbReference type="Proteomes" id="UP000072763">
    <property type="component" value="Unassembled WGS sequence"/>
</dbReference>
<evidence type="ECO:0008006" key="6">
    <source>
        <dbReference type="Google" id="ProtNLM"/>
    </source>
</evidence>